<sequence length="479" mass="53495">MGWFRKKPKSEDHLAIAKRKPRLRKRPYKRRKHRSKARWRKGQVPLLMPFWRNYPPKCNTASLSGKYAGDKASQTAEAAMNVVGTAQEMEEVGARAVHNKATEMSEKEVAEEIHDRAAEALESAKDKTCEKVGVAGDTIHDATGYVKEKLREIVVGAVHEVYDVGQAAKERTSGVAEYAKDKVYKGVQGVHKTRDAVFGSVLSGVDKTTNTATDAAEKDKMKDAVCMTADCIRARAHDAGSFLPNLRQGIGYGYNGRTEITSNIAGSVKQTVNHAAEDLEEIGENYYDEFRDMTRNAYRIGKDRGGECYDFVRDRAGEYSYDRPQDWMAECMWWRSAGTLSPENVPTSSLSEVVIGDVKYAWQGKGRQSGHENVFNGELNSANDAAHTVSERLGITKVHGKEGGEKVQEQGSESLRSTVGDYSDKAQQELSNSTRFSDKSKFLKKIWKDVFFRKSTGILLSFTRTLHLFTFSMVYGSSF</sequence>
<evidence type="ECO:0000313" key="2">
    <source>
        <dbReference type="EnsemblPlants" id="Pp3c15_10200V3.3"/>
    </source>
</evidence>
<organism evidence="2 3">
    <name type="scientific">Physcomitrium patens</name>
    <name type="common">Spreading-leaved earth moss</name>
    <name type="synonym">Physcomitrella patens</name>
    <dbReference type="NCBI Taxonomy" id="3218"/>
    <lineage>
        <taxon>Eukaryota</taxon>
        <taxon>Viridiplantae</taxon>
        <taxon>Streptophyta</taxon>
        <taxon>Embryophyta</taxon>
        <taxon>Bryophyta</taxon>
        <taxon>Bryophytina</taxon>
        <taxon>Bryopsida</taxon>
        <taxon>Funariidae</taxon>
        <taxon>Funariales</taxon>
        <taxon>Funariaceae</taxon>
        <taxon>Physcomitrium</taxon>
    </lineage>
</organism>
<evidence type="ECO:0000313" key="3">
    <source>
        <dbReference type="Proteomes" id="UP000006727"/>
    </source>
</evidence>
<protein>
    <submittedName>
        <fullName evidence="2">Uncharacterized protein</fullName>
    </submittedName>
</protein>
<feature type="region of interest" description="Disordered" evidence="1">
    <location>
        <begin position="1"/>
        <end position="39"/>
    </location>
</feature>
<dbReference type="InParanoid" id="A0A7I4AUC2"/>
<feature type="compositionally biased region" description="Basic residues" evidence="1">
    <location>
        <begin position="16"/>
        <end position="39"/>
    </location>
</feature>
<dbReference type="Proteomes" id="UP000006727">
    <property type="component" value="Chromosome 15"/>
</dbReference>
<reference evidence="2" key="3">
    <citation type="submission" date="2020-12" db="UniProtKB">
        <authorList>
            <consortium name="EnsemblPlants"/>
        </authorList>
    </citation>
    <scope>IDENTIFICATION</scope>
</reference>
<dbReference type="EMBL" id="ABEU02000015">
    <property type="status" value="NOT_ANNOTATED_CDS"/>
    <property type="molecule type" value="Genomic_DNA"/>
</dbReference>
<dbReference type="PANTHER" id="PTHR47372:SF11">
    <property type="entry name" value="RE19971P"/>
    <property type="match status" value="1"/>
</dbReference>
<evidence type="ECO:0000256" key="1">
    <source>
        <dbReference type="SAM" id="MobiDB-lite"/>
    </source>
</evidence>
<reference evidence="2 3" key="1">
    <citation type="journal article" date="2008" name="Science">
        <title>The Physcomitrella genome reveals evolutionary insights into the conquest of land by plants.</title>
        <authorList>
            <person name="Rensing S."/>
            <person name="Lang D."/>
            <person name="Zimmer A."/>
            <person name="Terry A."/>
            <person name="Salamov A."/>
            <person name="Shapiro H."/>
            <person name="Nishiyama T."/>
            <person name="Perroud P.-F."/>
            <person name="Lindquist E."/>
            <person name="Kamisugi Y."/>
            <person name="Tanahashi T."/>
            <person name="Sakakibara K."/>
            <person name="Fujita T."/>
            <person name="Oishi K."/>
            <person name="Shin-I T."/>
            <person name="Kuroki Y."/>
            <person name="Toyoda A."/>
            <person name="Suzuki Y."/>
            <person name="Hashimoto A."/>
            <person name="Yamaguchi K."/>
            <person name="Sugano A."/>
            <person name="Kohara Y."/>
            <person name="Fujiyama A."/>
            <person name="Anterola A."/>
            <person name="Aoki S."/>
            <person name="Ashton N."/>
            <person name="Barbazuk W.B."/>
            <person name="Barker E."/>
            <person name="Bennetzen J."/>
            <person name="Bezanilla M."/>
            <person name="Blankenship R."/>
            <person name="Cho S.H."/>
            <person name="Dutcher S."/>
            <person name="Estelle M."/>
            <person name="Fawcett J.A."/>
            <person name="Gundlach H."/>
            <person name="Hanada K."/>
            <person name="Heyl A."/>
            <person name="Hicks K.A."/>
            <person name="Hugh J."/>
            <person name="Lohr M."/>
            <person name="Mayer K."/>
            <person name="Melkozernov A."/>
            <person name="Murata T."/>
            <person name="Nelson D."/>
            <person name="Pils B."/>
            <person name="Prigge M."/>
            <person name="Reiss B."/>
            <person name="Renner T."/>
            <person name="Rombauts S."/>
            <person name="Rushton P."/>
            <person name="Sanderfoot A."/>
            <person name="Schween G."/>
            <person name="Shiu S.-H."/>
            <person name="Stueber K."/>
            <person name="Theodoulou F.L."/>
            <person name="Tu H."/>
            <person name="Van de Peer Y."/>
            <person name="Verrier P.J."/>
            <person name="Waters E."/>
            <person name="Wood A."/>
            <person name="Yang L."/>
            <person name="Cove D."/>
            <person name="Cuming A."/>
            <person name="Hasebe M."/>
            <person name="Lucas S."/>
            <person name="Mishler D.B."/>
            <person name="Reski R."/>
            <person name="Grigoriev I."/>
            <person name="Quatrano R.S."/>
            <person name="Boore J.L."/>
        </authorList>
    </citation>
    <scope>NUCLEOTIDE SEQUENCE [LARGE SCALE GENOMIC DNA]</scope>
    <source>
        <strain evidence="2 3">cv. Gransden 2004</strain>
    </source>
</reference>
<dbReference type="PANTHER" id="PTHR47372">
    <property type="entry name" value="DAUER UP-REGULATED-RELATED"/>
    <property type="match status" value="1"/>
</dbReference>
<reference evidence="2 3" key="2">
    <citation type="journal article" date="2018" name="Plant J.">
        <title>The Physcomitrella patens chromosome-scale assembly reveals moss genome structure and evolution.</title>
        <authorList>
            <person name="Lang D."/>
            <person name="Ullrich K.K."/>
            <person name="Murat F."/>
            <person name="Fuchs J."/>
            <person name="Jenkins J."/>
            <person name="Haas F.B."/>
            <person name="Piednoel M."/>
            <person name="Gundlach H."/>
            <person name="Van Bel M."/>
            <person name="Meyberg R."/>
            <person name="Vives C."/>
            <person name="Morata J."/>
            <person name="Symeonidi A."/>
            <person name="Hiss M."/>
            <person name="Muchero W."/>
            <person name="Kamisugi Y."/>
            <person name="Saleh O."/>
            <person name="Blanc G."/>
            <person name="Decker E.L."/>
            <person name="van Gessel N."/>
            <person name="Grimwood J."/>
            <person name="Hayes R.D."/>
            <person name="Graham S.W."/>
            <person name="Gunter L.E."/>
            <person name="McDaniel S.F."/>
            <person name="Hoernstein S.N.W."/>
            <person name="Larsson A."/>
            <person name="Li F.W."/>
            <person name="Perroud P.F."/>
            <person name="Phillips J."/>
            <person name="Ranjan P."/>
            <person name="Rokshar D.S."/>
            <person name="Rothfels C.J."/>
            <person name="Schneider L."/>
            <person name="Shu S."/>
            <person name="Stevenson D.W."/>
            <person name="Thummler F."/>
            <person name="Tillich M."/>
            <person name="Villarreal Aguilar J.C."/>
            <person name="Widiez T."/>
            <person name="Wong G.K."/>
            <person name="Wymore A."/>
            <person name="Zhang Y."/>
            <person name="Zimmer A.D."/>
            <person name="Quatrano R.S."/>
            <person name="Mayer K.F.X."/>
            <person name="Goodstein D."/>
            <person name="Casacuberta J.M."/>
            <person name="Vandepoele K."/>
            <person name="Reski R."/>
            <person name="Cuming A.C."/>
            <person name="Tuskan G.A."/>
            <person name="Maumus F."/>
            <person name="Salse J."/>
            <person name="Schmutz J."/>
            <person name="Rensing S.A."/>
        </authorList>
    </citation>
    <scope>NUCLEOTIDE SEQUENCE [LARGE SCALE GENOMIC DNA]</scope>
    <source>
        <strain evidence="2 3">cv. Gransden 2004</strain>
    </source>
</reference>
<name>A0A7I4AUC2_PHYPA</name>
<dbReference type="Gramene" id="Pp3c15_10200V3.3">
    <property type="protein sequence ID" value="Pp3c15_10200V3.3"/>
    <property type="gene ID" value="Pp3c15_10200"/>
</dbReference>
<keyword evidence="3" id="KW-1185">Reference proteome</keyword>
<dbReference type="AlphaFoldDB" id="A0A7I4AUC2"/>
<proteinExistence type="predicted"/>
<accession>A0A7I4AUC2</accession>
<dbReference type="EnsemblPlants" id="Pp3c15_10200V3.3">
    <property type="protein sequence ID" value="Pp3c15_10200V3.3"/>
    <property type="gene ID" value="Pp3c15_10200"/>
</dbReference>